<evidence type="ECO:0000256" key="3">
    <source>
        <dbReference type="ARBA" id="ARBA00011769"/>
    </source>
</evidence>
<feature type="binding site" description="axial binding residue" evidence="10">
    <location>
        <position position="841"/>
    </location>
    <ligand>
        <name>chlorophyll b</name>
        <dbReference type="ChEBI" id="CHEBI:61721"/>
        <label>1</label>
    </ligand>
    <ligandPart>
        <name>Mg</name>
        <dbReference type="ChEBI" id="CHEBI:25107"/>
    </ligandPart>
</feature>
<dbReference type="InterPro" id="IPR057207">
    <property type="entry name" value="FBXL15_LRR"/>
</dbReference>
<dbReference type="GO" id="GO:0009522">
    <property type="term" value="C:photosystem I"/>
    <property type="evidence" value="ECO:0007669"/>
    <property type="project" value="UniProtKB-KW"/>
</dbReference>
<comment type="subcellular location">
    <subcellularLocation>
        <location evidence="2 11">Plastid</location>
        <location evidence="2 11">Chloroplast thylakoid membrane</location>
    </subcellularLocation>
</comment>
<dbReference type="SUPFAM" id="SSF81383">
    <property type="entry name" value="F-box domain"/>
    <property type="match status" value="1"/>
</dbReference>
<keyword evidence="5 11" id="KW-0150">Chloroplast</keyword>
<dbReference type="GO" id="GO:0009765">
    <property type="term" value="P:photosynthesis, light harvesting"/>
    <property type="evidence" value="ECO:0007669"/>
    <property type="project" value="InterPro"/>
</dbReference>
<keyword evidence="11" id="KW-0793">Thylakoid</keyword>
<comment type="similarity">
    <text evidence="11">Belongs to the light-harvesting chlorophyll a/b-binding (LHC) protein family.</text>
</comment>
<dbReference type="AlphaFoldDB" id="A0A9E7HIS0"/>
<keyword evidence="9 11" id="KW-0157">Chromophore</keyword>
<evidence type="ECO:0000256" key="11">
    <source>
        <dbReference type="RuleBase" id="RU363080"/>
    </source>
</evidence>
<keyword evidence="14" id="KW-1185">Reference proteome</keyword>
<feature type="binding site" description="axial binding residue" evidence="10">
    <location>
        <position position="849"/>
    </location>
    <ligand>
        <name>chlorophyll b</name>
        <dbReference type="ChEBI" id="CHEBI:61721"/>
        <label>1</label>
    </ligand>
    <ligandPart>
        <name>Mg</name>
        <dbReference type="ChEBI" id="CHEBI:25107"/>
    </ligandPart>
</feature>
<dbReference type="PANTHER" id="PTHR21649">
    <property type="entry name" value="CHLOROPHYLL A/B BINDING PROTEIN"/>
    <property type="match status" value="1"/>
</dbReference>
<evidence type="ECO:0000256" key="10">
    <source>
        <dbReference type="PIRSR" id="PIRSR601344-1"/>
    </source>
</evidence>
<dbReference type="CDD" id="cd09917">
    <property type="entry name" value="F-box_SF"/>
    <property type="match status" value="1"/>
</dbReference>
<evidence type="ECO:0000256" key="2">
    <source>
        <dbReference type="ARBA" id="ARBA00004334"/>
    </source>
</evidence>
<dbReference type="Pfam" id="PF00504">
    <property type="entry name" value="Chloroa_b-bind"/>
    <property type="match status" value="1"/>
</dbReference>
<dbReference type="InterPro" id="IPR001344">
    <property type="entry name" value="Chloro_AB-bd_pln"/>
</dbReference>
<sequence>MGKVIVRSAAGGGELIETLPQGLVLEIMGRLDLESLCSLAPVCKALRCSVSQSFSSISTLVLSDFSPTTWVLNRILSNNKVLQTLILDCRRLDDYSVEVFAKESIQELVLLRCSMFSSYVFTAIAEKCPKIRMFTVEMRQANEHESAGSCHKALGQMLDRCLYLESLSIKFHADYSHSGNLSSIQLTLPKNVKALLLQPISDWQAKVLIQNIGVDGGSHSSLAGVGISSFEPMFHWLQSLSLVLNNITDELIFNITNNLHQLVELCLEDNPPEEPSLMNDLTNGGLQSLGTFRNLIGLSLSRNRSSLTTFKRVNDIGILVLAEGCKRLESVRLGGFSKVTDAGYVSILHSCKNLKRLQIVNAFFLSDLAFHYLADAPNSLAEVRLISCNLITGETAESLSVCRNLQVLDFSGCKSIADFGLNSISRLSKLTTLDLCGADITDSGLSALGGGSSPIVSLCLRGCKRITDRGMVMMLGGDGVLGNTLLTLDLGYLPGVSDIAVVAVAKVCRQIINLCIRNCFAVTDTSISALGSPERSEGKRSLRKLDLYNCCGLSAVSFRLLRGPFFCGLRWLGVGSTKLLADGKDRFIELGIEKPGLSICISGCEIGCKDGLPPPSSENNSAAMAMLLPHPVSSLAPRVPRYPLPSRLNGRRRKSVSVVQASWQELAGVLIFSAIPFTAVKAVANSSLGEKLRRQLSETKRDAVEKSLRFKALAQKAREASFWYGRGRPCWLGPIPYKYPSYLTGELPGDYGFDVAGLGKDPVALQKYFNFEILHARWAMLASIGVIVPELLEELGFVHFVEPVWWKVGYAKLQGDTLDYLGIPGLHIVGGQGVIIIAICQALLMVGPEYARYCGIEALEPLGLYLPGDINYPGGLLFDPLGLSADPVAFEELKVKEIKNGRLAMVAWIGFYLQAAVTGKGPIQNLLEHVSDPLHNNVTSFIKLM</sequence>
<dbReference type="SMART" id="SM00367">
    <property type="entry name" value="LRR_CC"/>
    <property type="match status" value="9"/>
</dbReference>
<organism evidence="13 14">
    <name type="scientific">Musa troglodytarum</name>
    <name type="common">fe'i banana</name>
    <dbReference type="NCBI Taxonomy" id="320322"/>
    <lineage>
        <taxon>Eukaryota</taxon>
        <taxon>Viridiplantae</taxon>
        <taxon>Streptophyta</taxon>
        <taxon>Embryophyta</taxon>
        <taxon>Tracheophyta</taxon>
        <taxon>Spermatophyta</taxon>
        <taxon>Magnoliopsida</taxon>
        <taxon>Liliopsida</taxon>
        <taxon>Zingiberales</taxon>
        <taxon>Musaceae</taxon>
        <taxon>Musa</taxon>
    </lineage>
</organism>
<feature type="binding site" evidence="10">
    <location>
        <position position="775"/>
    </location>
    <ligand>
        <name>chlorophyll a</name>
        <dbReference type="ChEBI" id="CHEBI:58416"/>
        <label>1</label>
    </ligand>
</feature>
<dbReference type="Pfam" id="PF25372">
    <property type="entry name" value="DUF7885"/>
    <property type="match status" value="1"/>
</dbReference>
<dbReference type="EMBL" id="CP097510">
    <property type="protein sequence ID" value="URE34440.1"/>
    <property type="molecule type" value="Genomic_DNA"/>
</dbReference>
<proteinExistence type="inferred from homology"/>
<keyword evidence="8" id="KW-0809">Transit peptide</keyword>
<dbReference type="GO" id="GO:0009535">
    <property type="term" value="C:chloroplast thylakoid membrane"/>
    <property type="evidence" value="ECO:0007669"/>
    <property type="project" value="UniProtKB-SubCell"/>
</dbReference>
<feature type="binding site" evidence="10">
    <location>
        <position position="821"/>
    </location>
    <ligand>
        <name>chlorophyll a</name>
        <dbReference type="ChEBI" id="CHEBI:58416"/>
        <label>1</label>
    </ligand>
</feature>
<keyword evidence="4 10" id="KW-0148">Chlorophyll</keyword>
<keyword evidence="7 11" id="KW-0934">Plastid</keyword>
<keyword evidence="6 11" id="KW-0602">Photosynthesis</keyword>
<comment type="subunit">
    <text evidence="3">The LHC complex consists of chlorophyll a-b binding proteins.</text>
</comment>
<evidence type="ECO:0000259" key="12">
    <source>
        <dbReference type="PROSITE" id="PS50181"/>
    </source>
</evidence>
<dbReference type="GO" id="GO:0016168">
    <property type="term" value="F:chlorophyll binding"/>
    <property type="evidence" value="ECO:0007669"/>
    <property type="project" value="UniProtKB-KW"/>
</dbReference>
<reference evidence="13" key="1">
    <citation type="submission" date="2022-05" db="EMBL/GenBank/DDBJ databases">
        <title>The Musa troglodytarum L. genome provides insights into the mechanism of non-climacteric behaviour and enrichment of carotenoids.</title>
        <authorList>
            <person name="Wang J."/>
        </authorList>
    </citation>
    <scope>NUCLEOTIDE SEQUENCE</scope>
    <source>
        <tissue evidence="13">Leaf</tissue>
    </source>
</reference>
<evidence type="ECO:0000256" key="6">
    <source>
        <dbReference type="ARBA" id="ARBA00022531"/>
    </source>
</evidence>
<feature type="binding site" evidence="10">
    <location>
        <position position="929"/>
    </location>
    <ligand>
        <name>chlorophyll a</name>
        <dbReference type="ChEBI" id="CHEBI:58416"/>
        <label>1</label>
    </ligand>
</feature>
<dbReference type="InterPro" id="IPR032675">
    <property type="entry name" value="LRR_dom_sf"/>
</dbReference>
<evidence type="ECO:0000256" key="7">
    <source>
        <dbReference type="ARBA" id="ARBA00022640"/>
    </source>
</evidence>
<keyword evidence="11" id="KW-0604">Photosystem II</keyword>
<feature type="binding site" description="axial binding residue" evidence="10">
    <location>
        <position position="864"/>
    </location>
    <ligand>
        <name>chlorophyll b</name>
        <dbReference type="ChEBI" id="CHEBI:61721"/>
        <label>1</label>
    </ligand>
    <ligandPart>
        <name>Mg</name>
        <dbReference type="ChEBI" id="CHEBI:25107"/>
    </ligandPart>
</feature>
<evidence type="ECO:0000313" key="14">
    <source>
        <dbReference type="Proteomes" id="UP001055439"/>
    </source>
</evidence>
<dbReference type="FunFam" id="1.10.3460.10:FF:000009">
    <property type="entry name" value="Chlorophyll a-b binding protein, chloroplastic"/>
    <property type="match status" value="1"/>
</dbReference>
<dbReference type="Gene3D" id="3.80.10.10">
    <property type="entry name" value="Ribonuclease Inhibitor"/>
    <property type="match status" value="2"/>
</dbReference>
<feature type="binding site" evidence="10">
    <location>
        <position position="896"/>
    </location>
    <ligand>
        <name>chlorophyll a</name>
        <dbReference type="ChEBI" id="CHEBI:58416"/>
        <label>1</label>
    </ligand>
</feature>
<dbReference type="InterPro" id="IPR036047">
    <property type="entry name" value="F-box-like_dom_sf"/>
</dbReference>
<dbReference type="Proteomes" id="UP001055439">
    <property type="component" value="Chromosome 8"/>
</dbReference>
<evidence type="ECO:0000256" key="5">
    <source>
        <dbReference type="ARBA" id="ARBA00022528"/>
    </source>
</evidence>
<evidence type="ECO:0000256" key="9">
    <source>
        <dbReference type="ARBA" id="ARBA00022991"/>
    </source>
</evidence>
<dbReference type="InterPro" id="IPR022796">
    <property type="entry name" value="Chloroa_b-bind"/>
</dbReference>
<feature type="binding site" evidence="10">
    <location>
        <position position="897"/>
    </location>
    <ligand>
        <name>chlorophyll a</name>
        <dbReference type="ChEBI" id="CHEBI:58416"/>
        <label>1</label>
    </ligand>
</feature>
<dbReference type="SUPFAM" id="SSF52047">
    <property type="entry name" value="RNI-like"/>
    <property type="match status" value="1"/>
</dbReference>
<dbReference type="SUPFAM" id="SSF103511">
    <property type="entry name" value="Chlorophyll a-b binding protein"/>
    <property type="match status" value="1"/>
</dbReference>
<evidence type="ECO:0000256" key="8">
    <source>
        <dbReference type="ARBA" id="ARBA00022946"/>
    </source>
</evidence>
<dbReference type="InterPro" id="IPR001810">
    <property type="entry name" value="F-box_dom"/>
</dbReference>
<dbReference type="OrthoDB" id="2585512at2759"/>
<dbReference type="PROSITE" id="PS50181">
    <property type="entry name" value="FBOX"/>
    <property type="match status" value="1"/>
</dbReference>
<dbReference type="GO" id="GO:0009523">
    <property type="term" value="C:photosystem II"/>
    <property type="evidence" value="ECO:0007669"/>
    <property type="project" value="UniProtKB-KW"/>
</dbReference>
<feature type="binding site" evidence="10">
    <location>
        <position position="900"/>
    </location>
    <ligand>
        <name>chlorophyll a</name>
        <dbReference type="ChEBI" id="CHEBI:58416"/>
        <label>1</label>
    </ligand>
</feature>
<feature type="domain" description="F-box" evidence="12">
    <location>
        <begin position="13"/>
        <end position="60"/>
    </location>
</feature>
<evidence type="ECO:0000313" key="13">
    <source>
        <dbReference type="EMBL" id="URE34440.1"/>
    </source>
</evidence>
<feature type="binding site" evidence="10">
    <location>
        <position position="772"/>
    </location>
    <ligand>
        <name>chlorophyll a</name>
        <dbReference type="ChEBI" id="CHEBI:58416"/>
        <label>1</label>
    </ligand>
</feature>
<dbReference type="Gene3D" id="1.10.3460.10">
    <property type="entry name" value="Chlorophyll a/b binding protein domain"/>
    <property type="match status" value="1"/>
</dbReference>
<protein>
    <recommendedName>
        <fullName evidence="11">Chlorophyll a-b binding protein, chloroplastic</fullName>
    </recommendedName>
</protein>
<dbReference type="InterPro" id="IPR006553">
    <property type="entry name" value="Leu-rich_rpt_Cys-con_subtyp"/>
</dbReference>
<feature type="binding site" evidence="10">
    <location>
        <position position="914"/>
    </location>
    <ligand>
        <name>chlorophyll a</name>
        <dbReference type="ChEBI" id="CHEBI:58416"/>
        <label>1</label>
    </ligand>
</feature>
<gene>
    <name evidence="13" type="ORF">MUK42_32675</name>
</gene>
<name>A0A9E7HIS0_9LILI</name>
<feature type="binding site" evidence="10">
    <location>
        <position position="902"/>
    </location>
    <ligand>
        <name>chlorophyll a</name>
        <dbReference type="ChEBI" id="CHEBI:58416"/>
        <label>1</label>
    </ligand>
</feature>
<evidence type="ECO:0000256" key="4">
    <source>
        <dbReference type="ARBA" id="ARBA00022494"/>
    </source>
</evidence>
<feature type="binding site" description="axial binding residue" evidence="10">
    <location>
        <position position="777"/>
    </location>
    <ligand>
        <name>chlorophyll b</name>
        <dbReference type="ChEBI" id="CHEBI:61721"/>
        <label>1</label>
    </ligand>
    <ligandPart>
        <name>Mg</name>
        <dbReference type="ChEBI" id="CHEBI:25107"/>
    </ligandPart>
</feature>
<comment type="function">
    <text evidence="1 11">The light-harvesting complex (LHC) functions as a light receptor, it captures and delivers excitation energy to photosystems with which it is closely associated.</text>
</comment>
<evidence type="ECO:0000256" key="1">
    <source>
        <dbReference type="ARBA" id="ARBA00003803"/>
    </source>
</evidence>
<accession>A0A9E7HIS0</accession>
<keyword evidence="11" id="KW-0603">Photosystem I</keyword>